<keyword evidence="4" id="KW-1185">Reference proteome</keyword>
<name>A0ABU0AXH5_9FIRM</name>
<evidence type="ECO:0000259" key="2">
    <source>
        <dbReference type="PROSITE" id="PS51337"/>
    </source>
</evidence>
<dbReference type="SUPFAM" id="SSF47644">
    <property type="entry name" value="Methionine synthase domain"/>
    <property type="match status" value="1"/>
</dbReference>
<dbReference type="Pfam" id="PF02607">
    <property type="entry name" value="B12-binding_2"/>
    <property type="match status" value="1"/>
</dbReference>
<evidence type="ECO:0000313" key="4">
    <source>
        <dbReference type="Proteomes" id="UP001225644"/>
    </source>
</evidence>
<dbReference type="InterPro" id="IPR006158">
    <property type="entry name" value="Cobalamin-bd"/>
</dbReference>
<evidence type="ECO:0000313" key="3">
    <source>
        <dbReference type="EMBL" id="MDQ0285184.1"/>
    </source>
</evidence>
<dbReference type="PROSITE" id="PS51332">
    <property type="entry name" value="B12_BINDING"/>
    <property type="match status" value="1"/>
</dbReference>
<dbReference type="InterPro" id="IPR036724">
    <property type="entry name" value="Cobalamin-bd_sf"/>
</dbReference>
<dbReference type="InterPro" id="IPR036594">
    <property type="entry name" value="Meth_synthase_dom"/>
</dbReference>
<dbReference type="InterPro" id="IPR050554">
    <property type="entry name" value="Met_Synthase/Corrinoid"/>
</dbReference>
<comment type="caution">
    <text evidence="3">The sequence shown here is derived from an EMBL/GenBank/DDBJ whole genome shotgun (WGS) entry which is preliminary data.</text>
</comment>
<dbReference type="Pfam" id="PF02310">
    <property type="entry name" value="B12-binding"/>
    <property type="match status" value="1"/>
</dbReference>
<dbReference type="EMBL" id="JAUSUX010000002">
    <property type="protein sequence ID" value="MDQ0285184.1"/>
    <property type="molecule type" value="Genomic_DNA"/>
</dbReference>
<proteinExistence type="predicted"/>
<dbReference type="InterPro" id="IPR003759">
    <property type="entry name" value="Cbl-bd_cap"/>
</dbReference>
<feature type="domain" description="B12-binding N-terminal" evidence="2">
    <location>
        <begin position="1"/>
        <end position="87"/>
    </location>
</feature>
<organism evidence="3 4">
    <name type="scientific">Desulfofundulus luciae</name>
    <dbReference type="NCBI Taxonomy" id="74702"/>
    <lineage>
        <taxon>Bacteria</taxon>
        <taxon>Bacillati</taxon>
        <taxon>Bacillota</taxon>
        <taxon>Clostridia</taxon>
        <taxon>Eubacteriales</taxon>
        <taxon>Peptococcaceae</taxon>
        <taxon>Desulfofundulus</taxon>
    </lineage>
</organism>
<evidence type="ECO:0000259" key="1">
    <source>
        <dbReference type="PROSITE" id="PS51332"/>
    </source>
</evidence>
<dbReference type="Proteomes" id="UP001225644">
    <property type="component" value="Unassembled WGS sequence"/>
</dbReference>
<accession>A0ABU0AXH5</accession>
<sequence>MSKLPSLAQAISDLNESLAMELVKLRLDMGATPLDIVEECRNGMIAVGERYSRGEYFLGDLVLSAEIFHEIMQVLTPALDKKVTHKPVGKIVFGTVEGDIHDIGKNITISLLRCHGFEVCDLGVNVPPDKFIHYLKETGASILCLSILLSSCFGALQRTINLVRLFDSRRRIKVLIGGLVNEKVREYSGADDWVTDARRGVTICQKWMGVL</sequence>
<protein>
    <submittedName>
        <fullName evidence="3">Methanogenic corrinoid protein MtbC1</fullName>
    </submittedName>
</protein>
<dbReference type="PANTHER" id="PTHR45833">
    <property type="entry name" value="METHIONINE SYNTHASE"/>
    <property type="match status" value="1"/>
</dbReference>
<reference evidence="3 4" key="1">
    <citation type="submission" date="2023-07" db="EMBL/GenBank/DDBJ databases">
        <title>Genomic Encyclopedia of Type Strains, Phase IV (KMG-IV): sequencing the most valuable type-strain genomes for metagenomic binning, comparative biology and taxonomic classification.</title>
        <authorList>
            <person name="Goeker M."/>
        </authorList>
    </citation>
    <scope>NUCLEOTIDE SEQUENCE [LARGE SCALE GENOMIC DNA]</scope>
    <source>
        <strain evidence="3 4">DSM 12396</strain>
    </source>
</reference>
<dbReference type="SUPFAM" id="SSF52242">
    <property type="entry name" value="Cobalamin (vitamin B12)-binding domain"/>
    <property type="match status" value="1"/>
</dbReference>
<dbReference type="SMART" id="SM01018">
    <property type="entry name" value="B12-binding_2"/>
    <property type="match status" value="1"/>
</dbReference>
<dbReference type="Gene3D" id="1.10.1240.10">
    <property type="entry name" value="Methionine synthase domain"/>
    <property type="match status" value="1"/>
</dbReference>
<feature type="domain" description="B12-binding" evidence="1">
    <location>
        <begin position="88"/>
        <end position="211"/>
    </location>
</feature>
<dbReference type="PROSITE" id="PS51337">
    <property type="entry name" value="B12_BINDING_NTER"/>
    <property type="match status" value="1"/>
</dbReference>
<dbReference type="Gene3D" id="3.40.50.280">
    <property type="entry name" value="Cobalamin-binding domain"/>
    <property type="match status" value="1"/>
</dbReference>
<dbReference type="RefSeq" id="WP_307399181.1">
    <property type="nucleotide sequence ID" value="NZ_JAUSUX010000002.1"/>
</dbReference>
<gene>
    <name evidence="3" type="ORF">J2Z49_000277</name>
</gene>